<evidence type="ECO:0000313" key="3">
    <source>
        <dbReference type="Proteomes" id="UP001370348"/>
    </source>
</evidence>
<proteinExistence type="predicted"/>
<evidence type="ECO:0000313" key="2">
    <source>
        <dbReference type="EMBL" id="WXB20246.1"/>
    </source>
</evidence>
<sequence>MAASPARPVAVAWAARGRKLAGFVLGLVAALWLRTLRVRVWVDPRLLAVGAGGSGQGGGSGAGGVGGVSAGAGPWVLSFFHGTQFPLLAWRRRRRTVVMVSHSHDGAMQAVALRCLGFGIVRGSSSRGGVRGLAALIRQVKRGDADAAFAVDGPRGPYGKVKEGAILAARATGGVLVPMGSASARAWVASRAWDRFTLPLPFSRVQIVLGAPLLPDGASEATASGATAALASASATATADELERAIASANATALALLSAKVLEPLPAGEGAAHGDRVGELEIAAVRDAAGDA</sequence>
<protein>
    <submittedName>
        <fullName evidence="2">DUF374 domain-containing protein</fullName>
    </submittedName>
</protein>
<dbReference type="EMBL" id="CP089984">
    <property type="protein sequence ID" value="WXB20246.1"/>
    <property type="molecule type" value="Genomic_DNA"/>
</dbReference>
<evidence type="ECO:0000259" key="1">
    <source>
        <dbReference type="Pfam" id="PF04028"/>
    </source>
</evidence>
<reference evidence="2 3" key="1">
    <citation type="submission" date="2021-12" db="EMBL/GenBank/DDBJ databases">
        <title>Discovery of the Pendulisporaceae a myxobacterial family with distinct sporulation behavior and unique specialized metabolism.</title>
        <authorList>
            <person name="Garcia R."/>
            <person name="Popoff A."/>
            <person name="Bader C.D."/>
            <person name="Loehr J."/>
            <person name="Walesch S."/>
            <person name="Walt C."/>
            <person name="Boldt J."/>
            <person name="Bunk B."/>
            <person name="Haeckl F.J.F.P.J."/>
            <person name="Gunesch A.P."/>
            <person name="Birkelbach J."/>
            <person name="Nuebel U."/>
            <person name="Pietschmann T."/>
            <person name="Bach T."/>
            <person name="Mueller R."/>
        </authorList>
    </citation>
    <scope>NUCLEOTIDE SEQUENCE [LARGE SCALE GENOMIC DNA]</scope>
    <source>
        <strain evidence="2 3">MSr11954</strain>
    </source>
</reference>
<dbReference type="Pfam" id="PF04028">
    <property type="entry name" value="DUF374"/>
    <property type="match status" value="1"/>
</dbReference>
<keyword evidence="3" id="KW-1185">Reference proteome</keyword>
<dbReference type="Proteomes" id="UP001370348">
    <property type="component" value="Chromosome"/>
</dbReference>
<feature type="domain" description="DUF374" evidence="1">
    <location>
        <begin position="90"/>
        <end position="158"/>
    </location>
</feature>
<dbReference type="InterPro" id="IPR007172">
    <property type="entry name" value="DUF374"/>
</dbReference>
<organism evidence="2 3">
    <name type="scientific">Pendulispora albinea</name>
    <dbReference type="NCBI Taxonomy" id="2741071"/>
    <lineage>
        <taxon>Bacteria</taxon>
        <taxon>Pseudomonadati</taxon>
        <taxon>Myxococcota</taxon>
        <taxon>Myxococcia</taxon>
        <taxon>Myxococcales</taxon>
        <taxon>Sorangiineae</taxon>
        <taxon>Pendulisporaceae</taxon>
        <taxon>Pendulispora</taxon>
    </lineage>
</organism>
<gene>
    <name evidence="2" type="ORF">LZC94_25740</name>
</gene>
<dbReference type="RefSeq" id="WP_394829851.1">
    <property type="nucleotide sequence ID" value="NZ_CP089984.1"/>
</dbReference>
<accession>A0ABZ2MCM7</accession>
<name>A0ABZ2MCM7_9BACT</name>